<dbReference type="Proteomes" id="UP000501945">
    <property type="component" value="Chromosome"/>
</dbReference>
<dbReference type="GO" id="GO:0016787">
    <property type="term" value="F:hydrolase activity"/>
    <property type="evidence" value="ECO:0007669"/>
    <property type="project" value="UniProtKB-KW"/>
</dbReference>
<protein>
    <submittedName>
        <fullName evidence="10">Sulfatase-like hydrolase/transferase</fullName>
    </submittedName>
</protein>
<organism evidence="10 11">
    <name type="scientific">Pseudolactococcus raffinolactis</name>
    <dbReference type="NCBI Taxonomy" id="1366"/>
    <lineage>
        <taxon>Bacteria</taxon>
        <taxon>Bacillati</taxon>
        <taxon>Bacillota</taxon>
        <taxon>Bacilli</taxon>
        <taxon>Lactobacillales</taxon>
        <taxon>Streptococcaceae</taxon>
        <taxon>Pseudolactococcus</taxon>
    </lineage>
</organism>
<dbReference type="CDD" id="cd16015">
    <property type="entry name" value="LTA_synthase"/>
    <property type="match status" value="1"/>
</dbReference>
<evidence type="ECO:0000256" key="8">
    <source>
        <dbReference type="SAM" id="Phobius"/>
    </source>
</evidence>
<comment type="pathway">
    <text evidence="2">Cell wall biogenesis; lipoteichoic acid biosynthesis.</text>
</comment>
<dbReference type="Gene3D" id="3.40.720.10">
    <property type="entry name" value="Alkaline Phosphatase, subunit A"/>
    <property type="match status" value="1"/>
</dbReference>
<keyword evidence="3" id="KW-1003">Cell membrane</keyword>
<dbReference type="InterPro" id="IPR017850">
    <property type="entry name" value="Alkaline_phosphatase_core_sf"/>
</dbReference>
<keyword evidence="10" id="KW-0808">Transferase</keyword>
<evidence type="ECO:0000256" key="5">
    <source>
        <dbReference type="ARBA" id="ARBA00022989"/>
    </source>
</evidence>
<evidence type="ECO:0000256" key="2">
    <source>
        <dbReference type="ARBA" id="ARBA00004936"/>
    </source>
</evidence>
<evidence type="ECO:0000259" key="9">
    <source>
        <dbReference type="Pfam" id="PF00884"/>
    </source>
</evidence>
<dbReference type="AlphaFoldDB" id="A0A6H0UCM5"/>
<accession>A0A6H0UCM5</accession>
<dbReference type="PANTHER" id="PTHR47371">
    <property type="entry name" value="LIPOTEICHOIC ACID SYNTHASE"/>
    <property type="match status" value="1"/>
</dbReference>
<dbReference type="PANTHER" id="PTHR47371:SF3">
    <property type="entry name" value="PHOSPHOGLYCEROL TRANSFERASE I"/>
    <property type="match status" value="1"/>
</dbReference>
<keyword evidence="5 8" id="KW-1133">Transmembrane helix</keyword>
<gene>
    <name evidence="10" type="ORF">GU336_02095</name>
</gene>
<feature type="transmembrane region" description="Helical" evidence="8">
    <location>
        <begin position="255"/>
        <end position="272"/>
    </location>
</feature>
<feature type="transmembrane region" description="Helical" evidence="8">
    <location>
        <begin position="225"/>
        <end position="243"/>
    </location>
</feature>
<evidence type="ECO:0000256" key="3">
    <source>
        <dbReference type="ARBA" id="ARBA00022475"/>
    </source>
</evidence>
<dbReference type="EMBL" id="CP047616">
    <property type="protein sequence ID" value="QIW53039.1"/>
    <property type="molecule type" value="Genomic_DNA"/>
</dbReference>
<feature type="transmembrane region" description="Helical" evidence="8">
    <location>
        <begin position="15"/>
        <end position="36"/>
    </location>
</feature>
<feature type="transmembrane region" description="Helical" evidence="8">
    <location>
        <begin position="199"/>
        <end position="218"/>
    </location>
</feature>
<feature type="transmembrane region" description="Helical" evidence="8">
    <location>
        <begin position="279"/>
        <end position="298"/>
    </location>
</feature>
<reference evidence="10 11" key="1">
    <citation type="submission" date="2019-12" db="EMBL/GenBank/DDBJ databases">
        <title>Whole genome sequences of Lactococcus raffinolactis strains isolated from sewage.</title>
        <authorList>
            <person name="Ybazeta G."/>
            <person name="Ross M."/>
            <person name="Brabant-Kirwan D."/>
            <person name="Saleh M."/>
            <person name="Dillon J.A."/>
            <person name="Splinter K."/>
            <person name="Nokhbeh R."/>
        </authorList>
    </citation>
    <scope>NUCLEOTIDE SEQUENCE [LARGE SCALE GENOMIC DNA]</scope>
    <source>
        <strain evidence="10 11">Lr_19_5</strain>
    </source>
</reference>
<dbReference type="InterPro" id="IPR050448">
    <property type="entry name" value="OpgB/LTA_synthase_biosynth"/>
</dbReference>
<dbReference type="GO" id="GO:0005886">
    <property type="term" value="C:plasma membrane"/>
    <property type="evidence" value="ECO:0007669"/>
    <property type="project" value="UniProtKB-SubCell"/>
</dbReference>
<proteinExistence type="predicted"/>
<evidence type="ECO:0000256" key="4">
    <source>
        <dbReference type="ARBA" id="ARBA00022692"/>
    </source>
</evidence>
<feature type="transmembrane region" description="Helical" evidence="8">
    <location>
        <begin position="359"/>
        <end position="381"/>
    </location>
</feature>
<sequence length="824" mass="93458">MMSRSKQSRGEKQKVKFLVSLVMVIMTYISFSGHVLQKLEFYYFDAVLGNIKTHTRLYDVLLMVVWGIILGLSAIDKKKLKKVAVSILVMLVIRTTIILAMLGKIMVITDLLSLGFTSIAWRLVICVGSATAVRVIFKKHPQNQWVFSPVIMMSFLASLNAFDSNLVSAGLAKFHSLLNGSTIERLKDFRQVLPNILSIWWLFAAYLLVSFIICYFIFGKAKISLLGIVSVFNVYASYALISYMSSAEGVYPDYLMYWVNIFLMSFIFLAIYQILGKIVLANMVFVVFSSVYAIANFLKIKYRQEPIIPADLKEIKNAVEIVKMIPYQVVILTLVGLIAIIAVYILVLRKKESKTILKLYQRVVVLIVSIASFILISFSFANSKLEDEPVLNQLIVKLFSYQNIDYQGVLPVSRINGALVTFAQMAVQRQMTEPDGYSKAKMLEIYKKYENEANQLNQTRQNNFSDSSVVFILSESFSDPTRIPGLTLSEDPIPYIRQLKEETTSGLMFSLGYGGGTANIEYEALSSFPMTNYNGSLTTPFSQLVPVLDYFPNITTSFKEKSGIHLFSLDLYNREQVWRDIIKFNPVIVGEDGGRIGNSPYVSDDATYDAILNQLKDPSQEGGQYIHAVTIQNHSAYTEGYYNNEIKASSKTLKKDSLKSIETYSQGLKYTDGATKRFIDEINQLDKDVTVVFYGDHLPGIYSYKDGKSIIDKNFALGHLTDYFIYNNKNNQKLDYPVVAPYEFTSLAMTQTNAKVTPFYALMTQVQNELPALEINRYIDNARHSGTLMNLSATQRNLLEDVKMVQYDIYSNQNYLGRSFYQKE</sequence>
<feature type="domain" description="Sulfatase N-terminal" evidence="9">
    <location>
        <begin position="469"/>
        <end position="750"/>
    </location>
</feature>
<dbReference type="Pfam" id="PF00884">
    <property type="entry name" value="Sulfatase"/>
    <property type="match status" value="1"/>
</dbReference>
<dbReference type="RefSeq" id="WP_167838345.1">
    <property type="nucleotide sequence ID" value="NZ_CP047616.1"/>
</dbReference>
<dbReference type="InterPro" id="IPR000917">
    <property type="entry name" value="Sulfatase_N"/>
</dbReference>
<dbReference type="GO" id="GO:0016740">
    <property type="term" value="F:transferase activity"/>
    <property type="evidence" value="ECO:0007669"/>
    <property type="project" value="UniProtKB-KW"/>
</dbReference>
<evidence type="ECO:0000313" key="10">
    <source>
        <dbReference type="EMBL" id="QIW53039.1"/>
    </source>
</evidence>
<keyword evidence="10" id="KW-0378">Hydrolase</keyword>
<feature type="coiled-coil region" evidence="7">
    <location>
        <begin position="439"/>
        <end position="466"/>
    </location>
</feature>
<feature type="transmembrane region" description="Helical" evidence="8">
    <location>
        <begin position="325"/>
        <end position="347"/>
    </location>
</feature>
<keyword evidence="4 8" id="KW-0812">Transmembrane</keyword>
<evidence type="ECO:0000256" key="1">
    <source>
        <dbReference type="ARBA" id="ARBA00004651"/>
    </source>
</evidence>
<feature type="transmembrane region" description="Helical" evidence="8">
    <location>
        <begin position="144"/>
        <end position="162"/>
    </location>
</feature>
<keyword evidence="7" id="KW-0175">Coiled coil</keyword>
<evidence type="ECO:0000256" key="6">
    <source>
        <dbReference type="ARBA" id="ARBA00023136"/>
    </source>
</evidence>
<dbReference type="SUPFAM" id="SSF53649">
    <property type="entry name" value="Alkaline phosphatase-like"/>
    <property type="match status" value="1"/>
</dbReference>
<feature type="transmembrane region" description="Helical" evidence="8">
    <location>
        <begin position="119"/>
        <end position="137"/>
    </location>
</feature>
<feature type="transmembrane region" description="Helical" evidence="8">
    <location>
        <begin position="87"/>
        <end position="107"/>
    </location>
</feature>
<comment type="subcellular location">
    <subcellularLocation>
        <location evidence="1">Cell membrane</location>
        <topology evidence="1">Multi-pass membrane protein</topology>
    </subcellularLocation>
</comment>
<evidence type="ECO:0000256" key="7">
    <source>
        <dbReference type="SAM" id="Coils"/>
    </source>
</evidence>
<feature type="transmembrane region" description="Helical" evidence="8">
    <location>
        <begin position="56"/>
        <end position="75"/>
    </location>
</feature>
<keyword evidence="6 8" id="KW-0472">Membrane</keyword>
<name>A0A6H0UCM5_9LACT</name>
<evidence type="ECO:0000313" key="11">
    <source>
        <dbReference type="Proteomes" id="UP000501945"/>
    </source>
</evidence>